<sequence length="132" mass="13908">MLTLTTPPTAGTAKDWGWGAGVVLAGQAGANLTGFENGSLSFELKGTTGSVLNIGFQTGLWGNNDRPQTNNFVLFGPTGRAISTEWTAYTIPMSELIKGNPDFSDVTSLIYFSGTADIDGGVVEVRNVVFNK</sequence>
<name>A0A0Q0JQV1_VIBMT</name>
<dbReference type="PATRIC" id="fig|1481663.8.peg.1005"/>
<reference evidence="1 2" key="1">
    <citation type="journal article" date="2015" name="Genome Biol. Evol.">
        <title>The Dynamics of Genetic Interactions between Vibrio metoecus and Vibrio cholerae, Two Close Relatives Co-Occurring in the Environment.</title>
        <authorList>
            <person name="Orata F.D."/>
            <person name="Kirchberger P.C."/>
            <person name="Meheust R."/>
            <person name="Barlow E.J."/>
            <person name="Tarr C.L."/>
            <person name="Boucher Y."/>
        </authorList>
    </citation>
    <scope>NUCLEOTIDE SEQUENCE [LARGE SCALE GENOMIC DNA]</scope>
    <source>
        <strain evidence="1 2">08-2459</strain>
    </source>
</reference>
<comment type="caution">
    <text evidence="1">The sequence shown here is derived from an EMBL/GenBank/DDBJ whole genome shotgun (WGS) entry which is preliminary data.</text>
</comment>
<dbReference type="AlphaFoldDB" id="A0A0Q0JQV1"/>
<proteinExistence type="predicted"/>
<dbReference type="EMBL" id="LCUF01000012">
    <property type="protein sequence ID" value="KQA23352.1"/>
    <property type="molecule type" value="Genomic_DNA"/>
</dbReference>
<organism evidence="1 2">
    <name type="scientific">Vibrio metoecus</name>
    <dbReference type="NCBI Taxonomy" id="1481663"/>
    <lineage>
        <taxon>Bacteria</taxon>
        <taxon>Pseudomonadati</taxon>
        <taxon>Pseudomonadota</taxon>
        <taxon>Gammaproteobacteria</taxon>
        <taxon>Vibrionales</taxon>
        <taxon>Vibrionaceae</taxon>
        <taxon>Vibrio</taxon>
    </lineage>
</organism>
<accession>A0A0Q0JQV1</accession>
<evidence type="ECO:0000313" key="1">
    <source>
        <dbReference type="EMBL" id="KQA23352.1"/>
    </source>
</evidence>
<gene>
    <name evidence="1" type="ORF">AAY55_10545</name>
</gene>
<dbReference type="InterPro" id="IPR008979">
    <property type="entry name" value="Galactose-bd-like_sf"/>
</dbReference>
<protein>
    <submittedName>
        <fullName evidence="1">Uncharacterized protein</fullName>
    </submittedName>
</protein>
<dbReference type="Gene3D" id="2.60.120.430">
    <property type="entry name" value="Galactose-binding lectin"/>
    <property type="match status" value="1"/>
</dbReference>
<dbReference type="Proteomes" id="UP000053724">
    <property type="component" value="Unassembled WGS sequence"/>
</dbReference>
<evidence type="ECO:0000313" key="2">
    <source>
        <dbReference type="Proteomes" id="UP000053724"/>
    </source>
</evidence>
<dbReference type="RefSeq" id="WP_229600250.1">
    <property type="nucleotide sequence ID" value="NZ_CP035689.1"/>
</dbReference>
<dbReference type="SUPFAM" id="SSF49785">
    <property type="entry name" value="Galactose-binding domain-like"/>
    <property type="match status" value="1"/>
</dbReference>